<evidence type="ECO:0000313" key="1">
    <source>
        <dbReference type="EMBL" id="MPL83025.1"/>
    </source>
</evidence>
<reference evidence="1" key="1">
    <citation type="submission" date="2019-08" db="EMBL/GenBank/DDBJ databases">
        <authorList>
            <person name="Kucharzyk K."/>
            <person name="Murdoch R.W."/>
            <person name="Higgins S."/>
            <person name="Loffler F."/>
        </authorList>
    </citation>
    <scope>NUCLEOTIDE SEQUENCE</scope>
</reference>
<protein>
    <submittedName>
        <fullName evidence="1">Uncharacterized protein</fullName>
    </submittedName>
</protein>
<dbReference type="EMBL" id="VSSQ01000171">
    <property type="protein sequence ID" value="MPL83025.1"/>
    <property type="molecule type" value="Genomic_DNA"/>
</dbReference>
<sequence length="29" mass="3083">MGVGELQEVVGIMEVEEGLLLVLTLQGII</sequence>
<proteinExistence type="predicted"/>
<name>A0A644UWA4_9ZZZZ</name>
<gene>
    <name evidence="1" type="ORF">SDC9_28975</name>
</gene>
<dbReference type="AlphaFoldDB" id="A0A644UWA4"/>
<organism evidence="1">
    <name type="scientific">bioreactor metagenome</name>
    <dbReference type="NCBI Taxonomy" id="1076179"/>
    <lineage>
        <taxon>unclassified sequences</taxon>
        <taxon>metagenomes</taxon>
        <taxon>ecological metagenomes</taxon>
    </lineage>
</organism>
<accession>A0A644UWA4</accession>
<comment type="caution">
    <text evidence="1">The sequence shown here is derived from an EMBL/GenBank/DDBJ whole genome shotgun (WGS) entry which is preliminary data.</text>
</comment>